<dbReference type="InterPro" id="IPR034294">
    <property type="entry name" value="Aquaporin_transptr"/>
</dbReference>
<dbReference type="FunFam" id="1.20.1080.10:FF:000012">
    <property type="entry name" value="Aquaporin-1"/>
    <property type="match status" value="1"/>
</dbReference>
<keyword evidence="9" id="KW-0325">Glycoprotein</keyword>
<comment type="catalytic activity">
    <reaction evidence="16">
        <text>nitric oxide(out) = nitric oxide(in)</text>
        <dbReference type="Rhea" id="RHEA:74895"/>
        <dbReference type="ChEBI" id="CHEBI:16480"/>
    </reaction>
</comment>
<dbReference type="PROSITE" id="PS00221">
    <property type="entry name" value="MIP"/>
    <property type="match status" value="1"/>
</dbReference>
<feature type="transmembrane region" description="Helical" evidence="21">
    <location>
        <begin position="55"/>
        <end position="75"/>
    </location>
</feature>
<evidence type="ECO:0000256" key="15">
    <source>
        <dbReference type="ARBA" id="ARBA00047305"/>
    </source>
</evidence>
<comment type="similarity">
    <text evidence="2 20">Belongs to the MIP/aquaporin (TC 1.A.8) family.</text>
</comment>
<dbReference type="PRINTS" id="PR00783">
    <property type="entry name" value="MINTRINSICP"/>
</dbReference>
<comment type="catalytic activity">
    <reaction evidence="13">
        <text>CO2(out) = CO2(in)</text>
        <dbReference type="Rhea" id="RHEA:74891"/>
        <dbReference type="ChEBI" id="CHEBI:16526"/>
    </reaction>
</comment>
<dbReference type="InterPro" id="IPR023274">
    <property type="entry name" value="Aquaporin_1"/>
</dbReference>
<dbReference type="GO" id="GO:0005886">
    <property type="term" value="C:plasma membrane"/>
    <property type="evidence" value="ECO:0007669"/>
    <property type="project" value="UniProtKB-SubCell"/>
</dbReference>
<evidence type="ECO:0000256" key="5">
    <source>
        <dbReference type="ARBA" id="ARBA00022692"/>
    </source>
</evidence>
<feature type="transmembrane region" description="Helical" evidence="21">
    <location>
        <begin position="9"/>
        <end position="35"/>
    </location>
</feature>
<dbReference type="GO" id="GO:0035379">
    <property type="term" value="F:carbon dioxide transmembrane transporter activity"/>
    <property type="evidence" value="ECO:0007669"/>
    <property type="project" value="TreeGrafter"/>
</dbReference>
<comment type="caution">
    <text evidence="22">The sequence shown here is derived from an EMBL/GenBank/DDBJ whole genome shotgun (WGS) entry which is preliminary data.</text>
</comment>
<comment type="catalytic activity">
    <reaction evidence="15">
        <text>H2O2(out) = H2O2(in)</text>
        <dbReference type="Rhea" id="RHEA:74375"/>
        <dbReference type="ChEBI" id="CHEBI:16240"/>
    </reaction>
</comment>
<evidence type="ECO:0000313" key="23">
    <source>
        <dbReference type="Proteomes" id="UP001177744"/>
    </source>
</evidence>
<dbReference type="GO" id="GO:0015168">
    <property type="term" value="F:glycerol transmembrane transporter activity"/>
    <property type="evidence" value="ECO:0007669"/>
    <property type="project" value="TreeGrafter"/>
</dbReference>
<dbReference type="GO" id="GO:0015250">
    <property type="term" value="F:water channel activity"/>
    <property type="evidence" value="ECO:0007669"/>
    <property type="project" value="TreeGrafter"/>
</dbReference>
<dbReference type="SUPFAM" id="SSF81338">
    <property type="entry name" value="Aquaporin-like"/>
    <property type="match status" value="1"/>
</dbReference>
<evidence type="ECO:0000256" key="14">
    <source>
        <dbReference type="ARBA" id="ARBA00036239"/>
    </source>
</evidence>
<evidence type="ECO:0000256" key="16">
    <source>
        <dbReference type="ARBA" id="ARBA00048803"/>
    </source>
</evidence>
<dbReference type="InterPro" id="IPR022357">
    <property type="entry name" value="MIP_CS"/>
</dbReference>
<evidence type="ECO:0000256" key="8">
    <source>
        <dbReference type="ARBA" id="ARBA00023136"/>
    </source>
</evidence>
<protein>
    <recommendedName>
        <fullName evidence="3">Aquaporin-1</fullName>
    </recommendedName>
    <alternativeName>
        <fullName evidence="10">Aquaporin-CHIP</fullName>
    </alternativeName>
</protein>
<dbReference type="InterPro" id="IPR023271">
    <property type="entry name" value="Aquaporin-like"/>
</dbReference>
<evidence type="ECO:0000256" key="21">
    <source>
        <dbReference type="SAM" id="Phobius"/>
    </source>
</evidence>
<dbReference type="GO" id="GO:0003097">
    <property type="term" value="P:renal water transport"/>
    <property type="evidence" value="ECO:0007669"/>
    <property type="project" value="TreeGrafter"/>
</dbReference>
<evidence type="ECO:0000256" key="2">
    <source>
        <dbReference type="ARBA" id="ARBA00006175"/>
    </source>
</evidence>
<evidence type="ECO:0000256" key="13">
    <source>
        <dbReference type="ARBA" id="ARBA00035761"/>
    </source>
</evidence>
<dbReference type="Gene3D" id="1.20.1080.10">
    <property type="entry name" value="Glycerol uptake facilitator protein"/>
    <property type="match status" value="1"/>
</dbReference>
<evidence type="ECO:0000256" key="1">
    <source>
        <dbReference type="ARBA" id="ARBA00004651"/>
    </source>
</evidence>
<name>A0AA40HP19_CNENI</name>
<comment type="catalytic activity">
    <reaction evidence="14">
        <text>Na(+)(in) = Na(+)(out)</text>
        <dbReference type="Rhea" id="RHEA:34963"/>
        <dbReference type="ChEBI" id="CHEBI:29101"/>
    </reaction>
</comment>
<evidence type="ECO:0000256" key="10">
    <source>
        <dbReference type="ARBA" id="ARBA00032182"/>
    </source>
</evidence>
<keyword evidence="8 21" id="KW-0472">Membrane</keyword>
<evidence type="ECO:0000256" key="9">
    <source>
        <dbReference type="ARBA" id="ARBA00023180"/>
    </source>
</evidence>
<dbReference type="Proteomes" id="UP001177744">
    <property type="component" value="Unassembled WGS sequence"/>
</dbReference>
<comment type="function">
    <text evidence="18">Forms a water channel that facilitates the transport of water across cell membranes, playing a crucial role in water homeostasis in various tissues. Could also be permeable to small solutes including hydrogen peroxide, glycerol and gases such as amonnia (NH3), nitric oxide (NO) and carbon dioxide (CO2). Recruited to the ankyrin-1 complex, a multiprotein complex of the erythrocyte membrane, it could be part of a CO2 metabolon, linking facilitated diffusion of CO2 across the membrane, anion exchange of Cl(-)/HCO3(-) and interconversion of dissolved CO2 and carbonic acid in the cytosol. In vitro, it shows non-selective gated cation channel activity and may be permeable to cations like K(+) and Na(+) in vivo.</text>
</comment>
<dbReference type="PRINTS" id="PR02013">
    <property type="entry name" value="AQUAPORIN1"/>
</dbReference>
<evidence type="ECO:0000256" key="4">
    <source>
        <dbReference type="ARBA" id="ARBA00022448"/>
    </source>
</evidence>
<gene>
    <name evidence="22" type="ORF">QTO34_004356</name>
</gene>
<feature type="transmembrane region" description="Helical" evidence="21">
    <location>
        <begin position="166"/>
        <end position="185"/>
    </location>
</feature>
<dbReference type="CDD" id="cd00333">
    <property type="entry name" value="MIP"/>
    <property type="match status" value="1"/>
</dbReference>
<evidence type="ECO:0000256" key="19">
    <source>
        <dbReference type="ARBA" id="ARBA00049693"/>
    </source>
</evidence>
<keyword evidence="4 20" id="KW-0813">Transport</keyword>
<dbReference type="Pfam" id="PF00230">
    <property type="entry name" value="MIP"/>
    <property type="match status" value="1"/>
</dbReference>
<comment type="subunit">
    <text evidence="19">Homotetramer; each monomer provides an independent water pore. Component of the ankyrin-1 complex in the erythrocyte, composed of ANK1, RHCE, RHAG, SLC4A1, EPB42, GYPA, GYPB and AQP1. Interacts with EPHB2; involved in endolymph production in the inner ear. Identified in a complex with STOM. Interacts (via the N-terminal) with ANK1 (via ANK 1-5 repeats). Interacts (via the C-terminal) with EPB42.</text>
</comment>
<keyword evidence="23" id="KW-1185">Reference proteome</keyword>
<evidence type="ECO:0000256" key="3">
    <source>
        <dbReference type="ARBA" id="ARBA00020966"/>
    </source>
</evidence>
<dbReference type="PANTHER" id="PTHR19139">
    <property type="entry name" value="AQUAPORIN TRANSPORTER"/>
    <property type="match status" value="1"/>
</dbReference>
<dbReference type="EMBL" id="JAULJE010000014">
    <property type="protein sequence ID" value="KAK1334788.1"/>
    <property type="molecule type" value="Genomic_DNA"/>
</dbReference>
<accession>A0AA40HP19</accession>
<evidence type="ECO:0000256" key="18">
    <source>
        <dbReference type="ARBA" id="ARBA00049627"/>
    </source>
</evidence>
<keyword evidence="7 21" id="KW-1133">Transmembrane helix</keyword>
<proteinExistence type="inferred from homology"/>
<evidence type="ECO:0000256" key="11">
    <source>
        <dbReference type="ARBA" id="ARBA00034430"/>
    </source>
</evidence>
<evidence type="ECO:0000256" key="12">
    <source>
        <dbReference type="ARBA" id="ARBA00034651"/>
    </source>
</evidence>
<evidence type="ECO:0000256" key="6">
    <source>
        <dbReference type="ARBA" id="ARBA00022737"/>
    </source>
</evidence>
<comment type="subcellular location">
    <subcellularLocation>
        <location evidence="1">Cell membrane</location>
        <topology evidence="1">Multi-pass membrane protein</topology>
    </subcellularLocation>
</comment>
<dbReference type="PANTHER" id="PTHR19139:SF161">
    <property type="entry name" value="AQUAPORIN-1"/>
    <property type="match status" value="1"/>
</dbReference>
<feature type="transmembrane region" description="Helical" evidence="21">
    <location>
        <begin position="137"/>
        <end position="159"/>
    </location>
</feature>
<evidence type="ECO:0000256" key="20">
    <source>
        <dbReference type="RuleBase" id="RU000477"/>
    </source>
</evidence>
<evidence type="ECO:0000313" key="22">
    <source>
        <dbReference type="EMBL" id="KAK1334788.1"/>
    </source>
</evidence>
<dbReference type="GO" id="GO:0008519">
    <property type="term" value="F:ammonium channel activity"/>
    <property type="evidence" value="ECO:0007669"/>
    <property type="project" value="TreeGrafter"/>
</dbReference>
<dbReference type="InterPro" id="IPR000425">
    <property type="entry name" value="MIP"/>
</dbReference>
<dbReference type="AlphaFoldDB" id="A0AA40HP19"/>
<keyword evidence="6" id="KW-0677">Repeat</keyword>
<feature type="transmembrane region" description="Helical" evidence="21">
    <location>
        <begin position="96"/>
        <end position="117"/>
    </location>
</feature>
<comment type="catalytic activity">
    <reaction evidence="11">
        <text>K(+)(in) = K(+)(out)</text>
        <dbReference type="Rhea" id="RHEA:29463"/>
        <dbReference type="ChEBI" id="CHEBI:29103"/>
    </reaction>
</comment>
<keyword evidence="5 20" id="KW-0812">Transmembrane</keyword>
<feature type="transmembrane region" description="Helical" evidence="21">
    <location>
        <begin position="205"/>
        <end position="227"/>
    </location>
</feature>
<evidence type="ECO:0000256" key="7">
    <source>
        <dbReference type="ARBA" id="ARBA00022989"/>
    </source>
</evidence>
<evidence type="ECO:0000256" key="17">
    <source>
        <dbReference type="ARBA" id="ARBA00049405"/>
    </source>
</evidence>
<sequence length="264" mass="27955">MASEFKKKLFWRAVVAEFLAMTLFIVISIGSALGFNFPLKNNQTSGAAQDNVKVSLAFGLSIATMAQSVGHISGAHLNPAVTLGLLLSCQISVLRAVLYIIAQCVGAIVATAILSGITSSLPDNSLGSNALASGVNAGQGLGIEIIATLQLVLCVLATTDRRRRDLGGSAPLAIGLSVALGHLWRINPARSFGSSVISNNFKDHWVFWVGPFIGAALAVLIYDFILAPRSSDLTDRMKVCTSGQAEEYDLDGEDIHSRVEMKPK</sequence>
<dbReference type="GO" id="GO:0006972">
    <property type="term" value="P:hyperosmotic response"/>
    <property type="evidence" value="ECO:0007669"/>
    <property type="project" value="TreeGrafter"/>
</dbReference>
<reference evidence="22" key="1">
    <citation type="submission" date="2023-06" db="EMBL/GenBank/DDBJ databases">
        <title>Reference genome for the Northern bat (Eptesicus nilssonii), a most northern bat species.</title>
        <authorList>
            <person name="Laine V.N."/>
            <person name="Pulliainen A.T."/>
            <person name="Lilley T.M."/>
        </authorList>
    </citation>
    <scope>NUCLEOTIDE SEQUENCE</scope>
    <source>
        <strain evidence="22">BLF_Eptnil</strain>
        <tissue evidence="22">Kidney</tissue>
    </source>
</reference>
<dbReference type="NCBIfam" id="TIGR00861">
    <property type="entry name" value="MIP"/>
    <property type="match status" value="1"/>
</dbReference>
<comment type="catalytic activity">
    <reaction evidence="12">
        <text>H2O(in) = H2O(out)</text>
        <dbReference type="Rhea" id="RHEA:29667"/>
        <dbReference type="ChEBI" id="CHEBI:15377"/>
    </reaction>
</comment>
<organism evidence="22 23">
    <name type="scientific">Cnephaeus nilssonii</name>
    <name type="common">Northern bat</name>
    <name type="synonym">Eptesicus nilssonii</name>
    <dbReference type="NCBI Taxonomy" id="3371016"/>
    <lineage>
        <taxon>Eukaryota</taxon>
        <taxon>Metazoa</taxon>
        <taxon>Chordata</taxon>
        <taxon>Craniata</taxon>
        <taxon>Vertebrata</taxon>
        <taxon>Euteleostomi</taxon>
        <taxon>Mammalia</taxon>
        <taxon>Eutheria</taxon>
        <taxon>Laurasiatheria</taxon>
        <taxon>Chiroptera</taxon>
        <taxon>Yangochiroptera</taxon>
        <taxon>Vespertilionidae</taxon>
        <taxon>Cnephaeus</taxon>
    </lineage>
</organism>
<comment type="catalytic activity">
    <reaction evidence="17">
        <text>glycerol(in) = glycerol(out)</text>
        <dbReference type="Rhea" id="RHEA:29675"/>
        <dbReference type="ChEBI" id="CHEBI:17754"/>
    </reaction>
</comment>